<keyword evidence="2" id="KW-1185">Reference proteome</keyword>
<evidence type="ECO:0000313" key="1">
    <source>
        <dbReference type="EMBL" id="CDJ62195.1"/>
    </source>
</evidence>
<name>U6MKL4_9EIME</name>
<dbReference type="EMBL" id="HG722370">
    <property type="protein sequence ID" value="CDJ62195.1"/>
    <property type="molecule type" value="Genomic_DNA"/>
</dbReference>
<sequence>MGRACLFACYAGLIGNLTASEFSTALSIRSAAAGSQENRLHSKLLVSVEQTPPTAEDKTDECLAVINSIRTEDLKDLLEALTKAKDNEVTESFNKIQERNLENPTAIKIAEKLAGEDAATCNSAESANAETYPGLVIPFAHNTKFDCDAFIRATYRAGLSYLQQSSFDPSTGKYDVTQAPFSNVAASNVAILLSTKSTKVSCAATKNCAAGNNILFCYFIEPLLTGDTPFTTELYNALWEVESSAAPTSVPSVVTILLSHAALLSFSLILLR</sequence>
<gene>
    <name evidence="1" type="ORF">ENH_00010280</name>
</gene>
<evidence type="ECO:0000313" key="2">
    <source>
        <dbReference type="Proteomes" id="UP000030754"/>
    </source>
</evidence>
<dbReference type="OrthoDB" id="348012at2759"/>
<accession>U6MKL4</accession>
<organism evidence="1 2">
    <name type="scientific">Eimeria necatrix</name>
    <dbReference type="NCBI Taxonomy" id="51315"/>
    <lineage>
        <taxon>Eukaryota</taxon>
        <taxon>Sar</taxon>
        <taxon>Alveolata</taxon>
        <taxon>Apicomplexa</taxon>
        <taxon>Conoidasida</taxon>
        <taxon>Coccidia</taxon>
        <taxon>Eucoccidiorida</taxon>
        <taxon>Eimeriorina</taxon>
        <taxon>Eimeriidae</taxon>
        <taxon>Eimeria</taxon>
    </lineage>
</organism>
<dbReference type="RefSeq" id="XP_013439557.1">
    <property type="nucleotide sequence ID" value="XM_013584103.1"/>
</dbReference>
<dbReference type="AlphaFoldDB" id="U6MKL4"/>
<dbReference type="VEuPathDB" id="ToxoDB:ENH_00010280"/>
<dbReference type="Proteomes" id="UP000030754">
    <property type="component" value="Unassembled WGS sequence"/>
</dbReference>
<reference evidence="1" key="2">
    <citation type="submission" date="2013-10" db="EMBL/GenBank/DDBJ databases">
        <authorList>
            <person name="Aslett M."/>
        </authorList>
    </citation>
    <scope>NUCLEOTIDE SEQUENCE [LARGE SCALE GENOMIC DNA]</scope>
    <source>
        <strain evidence="1">Houghton</strain>
    </source>
</reference>
<dbReference type="GeneID" id="25471213"/>
<reference evidence="1" key="1">
    <citation type="submission" date="2013-10" db="EMBL/GenBank/DDBJ databases">
        <title>Genomic analysis of the causative agents of coccidiosis in chickens.</title>
        <authorList>
            <person name="Reid A.J."/>
            <person name="Blake D."/>
            <person name="Billington K."/>
            <person name="Browne H."/>
            <person name="Dunn M."/>
            <person name="Hung S."/>
            <person name="Kawahara F."/>
            <person name="Miranda-Saavedra D."/>
            <person name="Mourier T."/>
            <person name="Nagra H."/>
            <person name="Otto T.D."/>
            <person name="Rawlings N."/>
            <person name="Sanchez A."/>
            <person name="Sanders M."/>
            <person name="Subramaniam C."/>
            <person name="Tay Y."/>
            <person name="Dear P."/>
            <person name="Doerig C."/>
            <person name="Gruber A."/>
            <person name="Parkinson J."/>
            <person name="Shirley M."/>
            <person name="Wan K.L."/>
            <person name="Berriman M."/>
            <person name="Tomley F."/>
            <person name="Pain A."/>
        </authorList>
    </citation>
    <scope>NUCLEOTIDE SEQUENCE [LARGE SCALE GENOMIC DNA]</scope>
    <source>
        <strain evidence="1">Houghton</strain>
    </source>
</reference>
<proteinExistence type="predicted"/>
<protein>
    <submittedName>
        <fullName evidence="1">SAG family member</fullName>
    </submittedName>
</protein>